<evidence type="ECO:0000259" key="1">
    <source>
        <dbReference type="PROSITE" id="PS51118"/>
    </source>
</evidence>
<feature type="domain" description="HTH hxlR-type" evidence="1">
    <location>
        <begin position="1"/>
        <end position="75"/>
    </location>
</feature>
<sequence>METIGCEIKRHVDVITYKAFANALKRLKRNGLVTWTVLPTRPIWVENAITPLTHSLRVPFEALCAWALDQGPAVDAANAADDALRPREAA</sequence>
<dbReference type="EMBL" id="CP135076">
    <property type="protein sequence ID" value="WNO53176.1"/>
    <property type="molecule type" value="Genomic_DNA"/>
</dbReference>
<dbReference type="RefSeq" id="WP_313914381.1">
    <property type="nucleotide sequence ID" value="NZ_CP135076.1"/>
</dbReference>
<evidence type="ECO:0000313" key="3">
    <source>
        <dbReference type="Proteomes" id="UP001302249"/>
    </source>
</evidence>
<dbReference type="SUPFAM" id="SSF46785">
    <property type="entry name" value="Winged helix' DNA-binding domain"/>
    <property type="match status" value="1"/>
</dbReference>
<dbReference type="Proteomes" id="UP001302249">
    <property type="component" value="Chromosome"/>
</dbReference>
<proteinExistence type="predicted"/>
<dbReference type="Gene3D" id="1.10.10.10">
    <property type="entry name" value="Winged helix-like DNA-binding domain superfamily/Winged helix DNA-binding domain"/>
    <property type="match status" value="1"/>
</dbReference>
<dbReference type="PROSITE" id="PS51118">
    <property type="entry name" value="HTH_HXLR"/>
    <property type="match status" value="1"/>
</dbReference>
<dbReference type="InterPro" id="IPR002577">
    <property type="entry name" value="HTH_HxlR"/>
</dbReference>
<gene>
    <name evidence="2" type="ORF">RPR59_12075</name>
</gene>
<accession>A0ABZ0B7T7</accession>
<dbReference type="InterPro" id="IPR036390">
    <property type="entry name" value="WH_DNA-bd_sf"/>
</dbReference>
<dbReference type="InterPro" id="IPR036388">
    <property type="entry name" value="WH-like_DNA-bd_sf"/>
</dbReference>
<reference evidence="2 3" key="1">
    <citation type="submission" date="2023-09" db="EMBL/GenBank/DDBJ databases">
        <authorList>
            <person name="Rey-Velasco X."/>
        </authorList>
    </citation>
    <scope>NUCLEOTIDE SEQUENCE [LARGE SCALE GENOMIC DNA]</scope>
    <source>
        <strain evidence="2 3">W311</strain>
    </source>
</reference>
<name>A0ABZ0B7T7_9SPHN</name>
<protein>
    <submittedName>
        <fullName evidence="2">Winged helix-turn-helix transcriptional regulator</fullName>
    </submittedName>
</protein>
<dbReference type="Pfam" id="PF01638">
    <property type="entry name" value="HxlR"/>
    <property type="match status" value="1"/>
</dbReference>
<evidence type="ECO:0000313" key="2">
    <source>
        <dbReference type="EMBL" id="WNO53176.1"/>
    </source>
</evidence>
<keyword evidence="3" id="KW-1185">Reference proteome</keyword>
<organism evidence="2 3">
    <name type="scientific">Stakelama saccharophila</name>
    <dbReference type="NCBI Taxonomy" id="3075605"/>
    <lineage>
        <taxon>Bacteria</taxon>
        <taxon>Pseudomonadati</taxon>
        <taxon>Pseudomonadota</taxon>
        <taxon>Alphaproteobacteria</taxon>
        <taxon>Sphingomonadales</taxon>
        <taxon>Sphingomonadaceae</taxon>
        <taxon>Stakelama</taxon>
    </lineage>
</organism>